<evidence type="ECO:0000313" key="2">
    <source>
        <dbReference type="Proteomes" id="UP000000758"/>
    </source>
</evidence>
<keyword evidence="2" id="KW-1185">Reference proteome</keyword>
<evidence type="ECO:0000313" key="1">
    <source>
        <dbReference type="EMBL" id="ABK78263.1"/>
    </source>
</evidence>
<dbReference type="STRING" id="414004.CENSYa_1645"/>
<accession>A0RY46</accession>
<dbReference type="AlphaFoldDB" id="A0RY46"/>
<keyword evidence="1" id="KW-0808">Transferase</keyword>
<dbReference type="KEGG" id="csy:CENSYa_1645"/>
<dbReference type="EnsemblBacteria" id="ABK78263">
    <property type="protein sequence ID" value="ABK78263"/>
    <property type="gene ID" value="CENSYa_1645"/>
</dbReference>
<dbReference type="InterPro" id="IPR027417">
    <property type="entry name" value="P-loop_NTPase"/>
</dbReference>
<dbReference type="HOGENOM" id="CLU_079096_0_0_2"/>
<name>A0RY46_CENSY</name>
<dbReference type="EMBL" id="DP000238">
    <property type="protein sequence ID" value="ABK78263.1"/>
    <property type="molecule type" value="Genomic_DNA"/>
</dbReference>
<dbReference type="GO" id="GO:0016301">
    <property type="term" value="F:kinase activity"/>
    <property type="evidence" value="ECO:0007669"/>
    <property type="project" value="UniProtKB-KW"/>
</dbReference>
<dbReference type="Gene3D" id="3.40.50.300">
    <property type="entry name" value="P-loop containing nucleotide triphosphate hydrolases"/>
    <property type="match status" value="1"/>
</dbReference>
<organism evidence="1 2">
    <name type="scientific">Cenarchaeum symbiosum (strain A)</name>
    <dbReference type="NCBI Taxonomy" id="414004"/>
    <lineage>
        <taxon>Archaea</taxon>
        <taxon>Nitrososphaerota</taxon>
        <taxon>Candidatus Cenarchaeales</taxon>
        <taxon>Candidatus Cenarchaeaceae</taxon>
        <taxon>Candidatus Cenarchaeum</taxon>
    </lineage>
</organism>
<sequence length="153" mass="16661">MDITEAAAEAGVTECSGGILEVDTEALRTVLKPRLGGDSLLVGHLAPYVMDGSLVGRIIILRRSPYSLARIYDERGYNEEKSRENLGSEILGTIAHDAFILGGAKAIQIDTTDRTIEETVGRARDIAEGRGRSDEVDWLSIVRDKGDLGRFFP</sequence>
<keyword evidence="1" id="KW-0418">Kinase</keyword>
<gene>
    <name evidence="1" type="ordered locus">CENSYa_1645</name>
</gene>
<protein>
    <submittedName>
        <fullName evidence="1">Nucleotide kinase</fullName>
    </submittedName>
</protein>
<dbReference type="Proteomes" id="UP000000758">
    <property type="component" value="Chromosome"/>
</dbReference>
<proteinExistence type="predicted"/>
<reference evidence="1 2" key="1">
    <citation type="journal article" date="2006" name="Proc. Natl. Acad. Sci. U.S.A.">
        <title>Genomic analysis of the uncultivated marine crenarchaeote Cenarchaeum symbiosum.</title>
        <authorList>
            <person name="Hallam S.J."/>
            <person name="Konstantinidis K.T."/>
            <person name="Putnam N."/>
            <person name="Schleper C."/>
            <person name="Watanabe Y."/>
            <person name="Sugahara J."/>
            <person name="Preston C."/>
            <person name="de la Torre J."/>
            <person name="Richardson P.M."/>
            <person name="DeLong E.F."/>
        </authorList>
    </citation>
    <scope>NUCLEOTIDE SEQUENCE [LARGE SCALE GENOMIC DNA]</scope>
    <source>
        <strain evidence="2">A</strain>
    </source>
</reference>